<organism evidence="4">
    <name type="scientific">bioreactor metagenome</name>
    <dbReference type="NCBI Taxonomy" id="1076179"/>
    <lineage>
        <taxon>unclassified sequences</taxon>
        <taxon>metagenomes</taxon>
        <taxon>ecological metagenomes</taxon>
    </lineage>
</organism>
<dbReference type="EMBL" id="VSSQ01122180">
    <property type="protein sequence ID" value="MPN54192.1"/>
    <property type="molecule type" value="Genomic_DNA"/>
</dbReference>
<dbReference type="CDD" id="cd18809">
    <property type="entry name" value="SF1_C_RecD"/>
    <property type="match status" value="1"/>
</dbReference>
<feature type="domain" description="UvrD-like helicase C-terminal" evidence="3">
    <location>
        <begin position="24"/>
        <end position="72"/>
    </location>
</feature>
<gene>
    <name evidence="4" type="primary">recD2_69</name>
    <name evidence="4" type="ORF">SDC9_201861</name>
</gene>
<sequence length="101" mass="11728">MRLIVDYEGIFVEYSPENFERITHAYCISVHKSQGSEYPIVIFPIVEQHRHMLQRSLLYTAITRAKKSLVLLGSKSVSEEACKTEVKRRETTLIKRLTGEE</sequence>
<dbReference type="GO" id="GO:0017116">
    <property type="term" value="F:single-stranded DNA helicase activity"/>
    <property type="evidence" value="ECO:0007669"/>
    <property type="project" value="TreeGrafter"/>
</dbReference>
<accession>A0A645ITL3</accession>
<evidence type="ECO:0000256" key="1">
    <source>
        <dbReference type="ARBA" id="ARBA00022741"/>
    </source>
</evidence>
<dbReference type="Pfam" id="PF13538">
    <property type="entry name" value="UvrD_C_2"/>
    <property type="match status" value="1"/>
</dbReference>
<dbReference type="GO" id="GO:0009338">
    <property type="term" value="C:exodeoxyribonuclease V complex"/>
    <property type="evidence" value="ECO:0007669"/>
    <property type="project" value="TreeGrafter"/>
</dbReference>
<evidence type="ECO:0000256" key="2">
    <source>
        <dbReference type="ARBA" id="ARBA00022840"/>
    </source>
</evidence>
<dbReference type="EC" id="3.6.4.12" evidence="4"/>
<keyword evidence="1" id="KW-0547">Nucleotide-binding</keyword>
<dbReference type="PANTHER" id="PTHR43788:SF6">
    <property type="entry name" value="DNA HELICASE B"/>
    <property type="match status" value="1"/>
</dbReference>
<dbReference type="AlphaFoldDB" id="A0A645ITL3"/>
<keyword evidence="4" id="KW-0347">Helicase</keyword>
<dbReference type="GO" id="GO:0006310">
    <property type="term" value="P:DNA recombination"/>
    <property type="evidence" value="ECO:0007669"/>
    <property type="project" value="TreeGrafter"/>
</dbReference>
<dbReference type="InterPro" id="IPR050534">
    <property type="entry name" value="Coronavir_polyprotein_1ab"/>
</dbReference>
<dbReference type="GO" id="GO:0016787">
    <property type="term" value="F:hydrolase activity"/>
    <property type="evidence" value="ECO:0007669"/>
    <property type="project" value="UniProtKB-KW"/>
</dbReference>
<reference evidence="4" key="1">
    <citation type="submission" date="2019-08" db="EMBL/GenBank/DDBJ databases">
        <authorList>
            <person name="Kucharzyk K."/>
            <person name="Murdoch R.W."/>
            <person name="Higgins S."/>
            <person name="Loffler F."/>
        </authorList>
    </citation>
    <scope>NUCLEOTIDE SEQUENCE</scope>
</reference>
<proteinExistence type="predicted"/>
<dbReference type="Gene3D" id="3.40.50.300">
    <property type="entry name" value="P-loop containing nucleotide triphosphate hydrolases"/>
    <property type="match status" value="1"/>
</dbReference>
<evidence type="ECO:0000313" key="4">
    <source>
        <dbReference type="EMBL" id="MPN54192.1"/>
    </source>
</evidence>
<dbReference type="SUPFAM" id="SSF52540">
    <property type="entry name" value="P-loop containing nucleoside triphosphate hydrolases"/>
    <property type="match status" value="1"/>
</dbReference>
<dbReference type="InterPro" id="IPR027785">
    <property type="entry name" value="UvrD-like_helicase_C"/>
</dbReference>
<name>A0A645ITL3_9ZZZZ</name>
<dbReference type="GO" id="GO:0005524">
    <property type="term" value="F:ATP binding"/>
    <property type="evidence" value="ECO:0007669"/>
    <property type="project" value="UniProtKB-KW"/>
</dbReference>
<protein>
    <submittedName>
        <fullName evidence="4">ATP-dependent RecD-like DNA helicase</fullName>
        <ecNumber evidence="4">3.6.4.12</ecNumber>
    </submittedName>
</protein>
<comment type="caution">
    <text evidence="4">The sequence shown here is derived from an EMBL/GenBank/DDBJ whole genome shotgun (WGS) entry which is preliminary data.</text>
</comment>
<dbReference type="Gene3D" id="2.30.30.940">
    <property type="match status" value="1"/>
</dbReference>
<dbReference type="PANTHER" id="PTHR43788">
    <property type="entry name" value="DNA2/NAM7 HELICASE FAMILY MEMBER"/>
    <property type="match status" value="1"/>
</dbReference>
<keyword evidence="2" id="KW-0067">ATP-binding</keyword>
<keyword evidence="4" id="KW-0378">Hydrolase</keyword>
<dbReference type="InterPro" id="IPR027417">
    <property type="entry name" value="P-loop_NTPase"/>
</dbReference>
<evidence type="ECO:0000259" key="3">
    <source>
        <dbReference type="Pfam" id="PF13538"/>
    </source>
</evidence>